<dbReference type="PANTHER" id="PTHR43708">
    <property type="entry name" value="CONSERVED EXPRESSED OXIDOREDUCTASE (EUROFUNG)"/>
    <property type="match status" value="1"/>
</dbReference>
<keyword evidence="3" id="KW-0732">Signal</keyword>
<dbReference type="AlphaFoldDB" id="D2DXW0"/>
<dbReference type="InterPro" id="IPR000683">
    <property type="entry name" value="Gfo/Idh/MocA-like_OxRdtase_N"/>
</dbReference>
<dbReference type="PANTHER" id="PTHR43708:SF5">
    <property type="entry name" value="CONSERVED EXPRESSED OXIDOREDUCTASE (EUROFUNG)-RELATED"/>
    <property type="match status" value="1"/>
</dbReference>
<evidence type="ECO:0000313" key="5">
    <source>
        <dbReference type="EMBL" id="ACO70933.1"/>
    </source>
</evidence>
<dbReference type="Pfam" id="PF01408">
    <property type="entry name" value="GFO_IDH_MocA"/>
    <property type="match status" value="1"/>
</dbReference>
<feature type="chain" id="PRO_5003030097" evidence="3">
    <location>
        <begin position="21"/>
        <end position="328"/>
    </location>
</feature>
<evidence type="ECO:0000259" key="4">
    <source>
        <dbReference type="Pfam" id="PF01408"/>
    </source>
</evidence>
<dbReference type="GO" id="GO:0016491">
    <property type="term" value="F:oxidoreductase activity"/>
    <property type="evidence" value="ECO:0007669"/>
    <property type="project" value="UniProtKB-KW"/>
</dbReference>
<dbReference type="GO" id="GO:0000166">
    <property type="term" value="F:nucleotide binding"/>
    <property type="evidence" value="ECO:0007669"/>
    <property type="project" value="InterPro"/>
</dbReference>
<feature type="domain" description="Gfo/Idh/MocA-like oxidoreductase N-terminal" evidence="4">
    <location>
        <begin position="78"/>
        <end position="162"/>
    </location>
</feature>
<dbReference type="Gene3D" id="3.40.50.720">
    <property type="entry name" value="NAD(P)-binding Rossmann-like Domain"/>
    <property type="match status" value="1"/>
</dbReference>
<comment type="similarity">
    <text evidence="1">Belongs to the Gfo/Idh/MocA family.</text>
</comment>
<evidence type="ECO:0000256" key="2">
    <source>
        <dbReference type="ARBA" id="ARBA00023002"/>
    </source>
</evidence>
<evidence type="ECO:0000256" key="3">
    <source>
        <dbReference type="SAM" id="SignalP"/>
    </source>
</evidence>
<protein>
    <submittedName>
        <fullName evidence="5">Oxidoreductase domain protein</fullName>
    </submittedName>
</protein>
<dbReference type="InterPro" id="IPR036291">
    <property type="entry name" value="NAD(P)-bd_dom_sf"/>
</dbReference>
<dbReference type="SUPFAM" id="SSF51735">
    <property type="entry name" value="NAD(P)-binding Rossmann-fold domains"/>
    <property type="match status" value="1"/>
</dbReference>
<evidence type="ECO:0000256" key="1">
    <source>
        <dbReference type="ARBA" id="ARBA00010928"/>
    </source>
</evidence>
<dbReference type="EMBL" id="FJ872374">
    <property type="protein sequence ID" value="ACO70933.1"/>
    <property type="molecule type" value="Genomic_DNA"/>
</dbReference>
<name>D2DXW0_9BACT</name>
<keyword evidence="2" id="KW-0560">Oxidoreductase</keyword>
<reference evidence="5" key="1">
    <citation type="journal article" date="2010" name="FEMS Microbiol. Ecol.">
        <title>Phylogenetic and metagenomic analysis of Verrucomicrobia in former agricultural grassland soil.</title>
        <authorList>
            <person name="Kielak A."/>
            <person name="Rodrigues J.L.M."/>
            <person name="Kuramae E.E."/>
            <person name="Chain P.S.G."/>
            <person name="van Veen J.A."/>
            <person name="Kowalchuk G.A."/>
        </authorList>
    </citation>
    <scope>NUCLEOTIDE SEQUENCE</scope>
</reference>
<proteinExistence type="inferred from homology"/>
<dbReference type="InterPro" id="IPR051317">
    <property type="entry name" value="Gfo/Idh/MocA_oxidoreduct"/>
</dbReference>
<organism evidence="5">
    <name type="scientific">uncultured Verrucomicrobiota bacterium</name>
    <dbReference type="NCBI Taxonomy" id="156588"/>
    <lineage>
        <taxon>Bacteria</taxon>
        <taxon>Pseudomonadati</taxon>
        <taxon>Verrucomicrobiota</taxon>
        <taxon>environmental samples</taxon>
    </lineage>
</organism>
<sequence>MTRRLLLLLAPLLGASLVHAQDSAKPLRAGIIGLDTSHVKAFTTALNKGLKNPADADKVAGVKVVAAYPQGSKDIASSTTRVPEYTEAVKALGVEIVDSVEELVKRVDVVFLESNDGRVHLEQLRPVLAAKKPVFIDKPIAGSLKEAIQILDEAKKAGVPLFCSSSLRFGKATQAVHNGSIGQVKNAETTSPASLEATHPDLYWYGVHGCESLFTVMGTGCQSVKRSTTADGKIQVTGTWAGGRTGTFREDKAYGGKAIGEKGEAPVGAFDGYEVLLFEIVKMFRTGIAPVPAEETIELYAFMEAADESKRRDGAEVTLKEVLEKARK</sequence>
<feature type="signal peptide" evidence="3">
    <location>
        <begin position="1"/>
        <end position="20"/>
    </location>
</feature>
<accession>D2DXW0</accession>